<dbReference type="AlphaFoldDB" id="A0AAD8I314"/>
<evidence type="ECO:0000256" key="7">
    <source>
        <dbReference type="SAM" id="MobiDB-lite"/>
    </source>
</evidence>
<keyword evidence="4" id="KW-0677">Repeat</keyword>
<keyword evidence="6" id="KW-0325">Glycoprotein</keyword>
<gene>
    <name evidence="8" type="ORF">POM88_032853</name>
</gene>
<dbReference type="FunFam" id="3.80.10.10:FF:000041">
    <property type="entry name" value="LRR receptor-like serine/threonine-protein kinase ERECTA"/>
    <property type="match status" value="1"/>
</dbReference>
<dbReference type="Gene3D" id="3.80.10.10">
    <property type="entry name" value="Ribonuclease Inhibitor"/>
    <property type="match status" value="1"/>
</dbReference>
<keyword evidence="2" id="KW-0433">Leucine-rich repeat</keyword>
<dbReference type="Proteomes" id="UP001237642">
    <property type="component" value="Unassembled WGS sequence"/>
</dbReference>
<evidence type="ECO:0000256" key="5">
    <source>
        <dbReference type="ARBA" id="ARBA00023136"/>
    </source>
</evidence>
<keyword evidence="5" id="KW-0472">Membrane</keyword>
<feature type="compositionally biased region" description="Pro residues" evidence="7">
    <location>
        <begin position="1"/>
        <end position="12"/>
    </location>
</feature>
<dbReference type="InterPro" id="IPR053038">
    <property type="entry name" value="RLP_Defense"/>
</dbReference>
<comment type="subcellular location">
    <subcellularLocation>
        <location evidence="1">Membrane</location>
    </subcellularLocation>
</comment>
<evidence type="ECO:0000256" key="2">
    <source>
        <dbReference type="ARBA" id="ARBA00022614"/>
    </source>
</evidence>
<dbReference type="InterPro" id="IPR001611">
    <property type="entry name" value="Leu-rich_rpt"/>
</dbReference>
<evidence type="ECO:0000256" key="6">
    <source>
        <dbReference type="ARBA" id="ARBA00023180"/>
    </source>
</evidence>
<evidence type="ECO:0000256" key="1">
    <source>
        <dbReference type="ARBA" id="ARBA00004370"/>
    </source>
</evidence>
<dbReference type="InterPro" id="IPR032675">
    <property type="entry name" value="LRR_dom_sf"/>
</dbReference>
<feature type="region of interest" description="Disordered" evidence="7">
    <location>
        <begin position="1"/>
        <end position="27"/>
    </location>
</feature>
<evidence type="ECO:0000313" key="9">
    <source>
        <dbReference type="Proteomes" id="UP001237642"/>
    </source>
</evidence>
<sequence length="164" mass="17661">MSPFKPYLPLPPKHTSKTHTKAKNTQREKLKYGDEVQLTADLKNLTELKPGGGVGNLLSGLEGLSVLDLSRNLLVGSVPARFGLLRNLTLLDMSRNNFSGFIPPDFGFLMKLEVLNLCGNGMSSLVPPQLGDLSGLVDLDLSFNSFSGSIGMDLTLLVTSPALF</sequence>
<dbReference type="PANTHER" id="PTHR48064:SF6">
    <property type="entry name" value="RECEPTOR-LIKE PROTEIN KINASE 2"/>
    <property type="match status" value="1"/>
</dbReference>
<evidence type="ECO:0000313" key="8">
    <source>
        <dbReference type="EMBL" id="KAK1376660.1"/>
    </source>
</evidence>
<accession>A0AAD8I314</accession>
<protein>
    <submittedName>
        <fullName evidence="8">Uncharacterized protein</fullName>
    </submittedName>
</protein>
<evidence type="ECO:0000256" key="4">
    <source>
        <dbReference type="ARBA" id="ARBA00022737"/>
    </source>
</evidence>
<keyword evidence="9" id="KW-1185">Reference proteome</keyword>
<feature type="compositionally biased region" description="Basic residues" evidence="7">
    <location>
        <begin position="14"/>
        <end position="24"/>
    </location>
</feature>
<organism evidence="8 9">
    <name type="scientific">Heracleum sosnowskyi</name>
    <dbReference type="NCBI Taxonomy" id="360622"/>
    <lineage>
        <taxon>Eukaryota</taxon>
        <taxon>Viridiplantae</taxon>
        <taxon>Streptophyta</taxon>
        <taxon>Embryophyta</taxon>
        <taxon>Tracheophyta</taxon>
        <taxon>Spermatophyta</taxon>
        <taxon>Magnoliopsida</taxon>
        <taxon>eudicotyledons</taxon>
        <taxon>Gunneridae</taxon>
        <taxon>Pentapetalae</taxon>
        <taxon>asterids</taxon>
        <taxon>campanulids</taxon>
        <taxon>Apiales</taxon>
        <taxon>Apiaceae</taxon>
        <taxon>Apioideae</taxon>
        <taxon>apioid superclade</taxon>
        <taxon>Tordylieae</taxon>
        <taxon>Tordyliinae</taxon>
        <taxon>Heracleum</taxon>
    </lineage>
</organism>
<proteinExistence type="predicted"/>
<reference evidence="8" key="2">
    <citation type="submission" date="2023-05" db="EMBL/GenBank/DDBJ databases">
        <authorList>
            <person name="Schelkunov M.I."/>
        </authorList>
    </citation>
    <scope>NUCLEOTIDE SEQUENCE</scope>
    <source>
        <strain evidence="8">Hsosn_3</strain>
        <tissue evidence="8">Leaf</tissue>
    </source>
</reference>
<dbReference type="GO" id="GO:0016020">
    <property type="term" value="C:membrane"/>
    <property type="evidence" value="ECO:0007669"/>
    <property type="project" value="UniProtKB-SubCell"/>
</dbReference>
<name>A0AAD8I314_9APIA</name>
<evidence type="ECO:0000256" key="3">
    <source>
        <dbReference type="ARBA" id="ARBA00022729"/>
    </source>
</evidence>
<keyword evidence="3" id="KW-0732">Signal</keyword>
<reference evidence="8" key="1">
    <citation type="submission" date="2023-02" db="EMBL/GenBank/DDBJ databases">
        <title>Genome of toxic invasive species Heracleum sosnowskyi carries increased number of genes despite the absence of recent whole-genome duplications.</title>
        <authorList>
            <person name="Schelkunov M."/>
            <person name="Shtratnikova V."/>
            <person name="Makarenko M."/>
            <person name="Klepikova A."/>
            <person name="Omelchenko D."/>
            <person name="Novikova G."/>
            <person name="Obukhova E."/>
            <person name="Bogdanov V."/>
            <person name="Penin A."/>
            <person name="Logacheva M."/>
        </authorList>
    </citation>
    <scope>NUCLEOTIDE SEQUENCE</scope>
    <source>
        <strain evidence="8">Hsosn_3</strain>
        <tissue evidence="8">Leaf</tissue>
    </source>
</reference>
<dbReference type="Pfam" id="PF00560">
    <property type="entry name" value="LRR_1"/>
    <property type="match status" value="3"/>
</dbReference>
<comment type="caution">
    <text evidence="8">The sequence shown here is derived from an EMBL/GenBank/DDBJ whole genome shotgun (WGS) entry which is preliminary data.</text>
</comment>
<dbReference type="PANTHER" id="PTHR48064">
    <property type="entry name" value="OS01G0750400 PROTEIN"/>
    <property type="match status" value="1"/>
</dbReference>
<dbReference type="SUPFAM" id="SSF52058">
    <property type="entry name" value="L domain-like"/>
    <property type="match status" value="1"/>
</dbReference>
<dbReference type="EMBL" id="JAUIZM010000007">
    <property type="protein sequence ID" value="KAK1376660.1"/>
    <property type="molecule type" value="Genomic_DNA"/>
</dbReference>